<dbReference type="VEuPathDB" id="FungiDB:PGUG_05208"/>
<accession>A5DPK7</accession>
<evidence type="ECO:0000313" key="8">
    <source>
        <dbReference type="EMBL" id="EDK41110.2"/>
    </source>
</evidence>
<dbReference type="Pfam" id="PF01679">
    <property type="entry name" value="Pmp3"/>
    <property type="match status" value="1"/>
</dbReference>
<dbReference type="InterPro" id="IPR000612">
    <property type="entry name" value="PMP3"/>
</dbReference>
<dbReference type="Proteomes" id="UP000001997">
    <property type="component" value="Unassembled WGS sequence"/>
</dbReference>
<dbReference type="AlphaFoldDB" id="A5DPK7"/>
<evidence type="ECO:0000256" key="6">
    <source>
        <dbReference type="SAM" id="MobiDB-lite"/>
    </source>
</evidence>
<dbReference type="STRING" id="294746.A5DPK7"/>
<feature type="transmembrane region" description="Helical" evidence="7">
    <location>
        <begin position="12"/>
        <end position="31"/>
    </location>
</feature>
<evidence type="ECO:0000256" key="5">
    <source>
        <dbReference type="ARBA" id="ARBA00023136"/>
    </source>
</evidence>
<comment type="similarity">
    <text evidence="2">Belongs to the UPF0057 (PMP3) family.</text>
</comment>
<dbReference type="InParanoid" id="A5DPK7"/>
<organism evidence="8 9">
    <name type="scientific">Meyerozyma guilliermondii (strain ATCC 6260 / CBS 566 / DSM 6381 / JCM 1539 / NBRC 10279 / NRRL Y-324)</name>
    <name type="common">Yeast</name>
    <name type="synonym">Candida guilliermondii</name>
    <dbReference type="NCBI Taxonomy" id="294746"/>
    <lineage>
        <taxon>Eukaryota</taxon>
        <taxon>Fungi</taxon>
        <taxon>Dikarya</taxon>
        <taxon>Ascomycota</taxon>
        <taxon>Saccharomycotina</taxon>
        <taxon>Pichiomycetes</taxon>
        <taxon>Debaryomycetaceae</taxon>
        <taxon>Meyerozyma</taxon>
    </lineage>
</organism>
<feature type="compositionally biased region" description="Polar residues" evidence="6">
    <location>
        <begin position="92"/>
        <end position="118"/>
    </location>
</feature>
<dbReference type="OrthoDB" id="2802411at2759"/>
<protein>
    <submittedName>
        <fullName evidence="8">Uncharacterized protein</fullName>
    </submittedName>
</protein>
<evidence type="ECO:0000256" key="1">
    <source>
        <dbReference type="ARBA" id="ARBA00004370"/>
    </source>
</evidence>
<evidence type="ECO:0000256" key="4">
    <source>
        <dbReference type="ARBA" id="ARBA00022989"/>
    </source>
</evidence>
<keyword evidence="9" id="KW-1185">Reference proteome</keyword>
<dbReference type="HOGENOM" id="CLU_1806918_0_0_1"/>
<name>A5DPK7_PICGU</name>
<dbReference type="RefSeq" id="XP_001482188.2">
    <property type="nucleotide sequence ID" value="XM_001482138.1"/>
</dbReference>
<dbReference type="GeneID" id="5124341"/>
<evidence type="ECO:0000256" key="7">
    <source>
        <dbReference type="SAM" id="Phobius"/>
    </source>
</evidence>
<feature type="compositionally biased region" description="Basic and acidic residues" evidence="6">
    <location>
        <begin position="121"/>
        <end position="143"/>
    </location>
</feature>
<reference evidence="8 9" key="1">
    <citation type="journal article" date="2009" name="Nature">
        <title>Evolution of pathogenicity and sexual reproduction in eight Candida genomes.</title>
        <authorList>
            <person name="Butler G."/>
            <person name="Rasmussen M.D."/>
            <person name="Lin M.F."/>
            <person name="Santos M.A."/>
            <person name="Sakthikumar S."/>
            <person name="Munro C.A."/>
            <person name="Rheinbay E."/>
            <person name="Grabherr M."/>
            <person name="Forche A."/>
            <person name="Reedy J.L."/>
            <person name="Agrafioti I."/>
            <person name="Arnaud M.B."/>
            <person name="Bates S."/>
            <person name="Brown A.J."/>
            <person name="Brunke S."/>
            <person name="Costanzo M.C."/>
            <person name="Fitzpatrick D.A."/>
            <person name="de Groot P.W."/>
            <person name="Harris D."/>
            <person name="Hoyer L.L."/>
            <person name="Hube B."/>
            <person name="Klis F.M."/>
            <person name="Kodira C."/>
            <person name="Lennard N."/>
            <person name="Logue M.E."/>
            <person name="Martin R."/>
            <person name="Neiman A.M."/>
            <person name="Nikolaou E."/>
            <person name="Quail M.A."/>
            <person name="Quinn J."/>
            <person name="Santos M.C."/>
            <person name="Schmitzberger F.F."/>
            <person name="Sherlock G."/>
            <person name="Shah P."/>
            <person name="Silverstein K.A."/>
            <person name="Skrzypek M.S."/>
            <person name="Soll D."/>
            <person name="Staggs R."/>
            <person name="Stansfield I."/>
            <person name="Stumpf M.P."/>
            <person name="Sudbery P.E."/>
            <person name="Srikantha T."/>
            <person name="Zeng Q."/>
            <person name="Berman J."/>
            <person name="Berriman M."/>
            <person name="Heitman J."/>
            <person name="Gow N.A."/>
            <person name="Lorenz M.C."/>
            <person name="Birren B.W."/>
            <person name="Kellis M."/>
            <person name="Cuomo C.A."/>
        </authorList>
    </citation>
    <scope>NUCLEOTIDE SEQUENCE [LARGE SCALE GENOMIC DNA]</scope>
    <source>
        <strain evidence="9">ATCC 6260 / CBS 566 / DSM 6381 / JCM 1539 / NBRC 10279 / NRRL Y-324</strain>
    </source>
</reference>
<dbReference type="OMA" id="RRYNICN"/>
<evidence type="ECO:0000256" key="2">
    <source>
        <dbReference type="ARBA" id="ARBA00009530"/>
    </source>
</evidence>
<dbReference type="GO" id="GO:0016020">
    <property type="term" value="C:membrane"/>
    <property type="evidence" value="ECO:0007669"/>
    <property type="project" value="UniProtKB-SubCell"/>
</dbReference>
<dbReference type="KEGG" id="pgu:PGUG_05208"/>
<dbReference type="EMBL" id="CH408161">
    <property type="protein sequence ID" value="EDK41110.2"/>
    <property type="molecule type" value="Genomic_DNA"/>
</dbReference>
<feature type="compositionally biased region" description="Basic and acidic residues" evidence="6">
    <location>
        <begin position="75"/>
        <end position="89"/>
    </location>
</feature>
<keyword evidence="3 7" id="KW-0812">Transmembrane</keyword>
<evidence type="ECO:0000313" key="9">
    <source>
        <dbReference type="Proteomes" id="UP000001997"/>
    </source>
</evidence>
<keyword evidence="5 7" id="KW-0472">Membrane</keyword>
<sequence>MPNHQVPLNDVQKILLIIMACVLPPLAVGLLNSRCDMRRELVVSIILMFFGFFPSTVFTIYCIFVQYPRNLADHNGYRPIDEESADHPEPITSETNETSRTPLNTPQLVDSPIPSSSEAPPHYDDIMVQPRDNKSSGDHKVQQ</sequence>
<evidence type="ECO:0000256" key="3">
    <source>
        <dbReference type="ARBA" id="ARBA00022692"/>
    </source>
</evidence>
<gene>
    <name evidence="8" type="ORF">PGUG_05208</name>
</gene>
<feature type="transmembrane region" description="Helical" evidence="7">
    <location>
        <begin position="43"/>
        <end position="67"/>
    </location>
</feature>
<comment type="subcellular location">
    <subcellularLocation>
        <location evidence="1">Membrane</location>
    </subcellularLocation>
</comment>
<feature type="region of interest" description="Disordered" evidence="6">
    <location>
        <begin position="75"/>
        <end position="143"/>
    </location>
</feature>
<proteinExistence type="inferred from homology"/>
<keyword evidence="4 7" id="KW-1133">Transmembrane helix</keyword>